<evidence type="ECO:0000259" key="1">
    <source>
        <dbReference type="PROSITE" id="PS51184"/>
    </source>
</evidence>
<dbReference type="PANTHER" id="PTHR12461:SF105">
    <property type="entry name" value="HYPOXIA-INDUCIBLE FACTOR 1-ALPHA INHIBITOR"/>
    <property type="match status" value="1"/>
</dbReference>
<dbReference type="AlphaFoldDB" id="K6YQX1"/>
<accession>K6YQX1</accession>
<sequence length="285" mass="32094">MESINDLAAGWGKRPVNFDKTWMDLSQLPTDLKLIDELLRQMPANQVFVRVTSPDPANSNIQRLSLNEVPDLVSRLESGDGNIHLQAIQLDEHLDTYREFKRAFIDKVAQSVPSFSTNKLISSSVGLFVSTPGAVAPFHADPEHNFLLQVIGNKVMHSFPPMDFETFPSEAREALASEKISMLKTYKTEFEQRATVLPLSAGDFIYHPPMSPHWVKSGTEKFSLSYTISLVTEDVDHTLLLHKINRRLRKFGIVPSQQGRFPFFDSLKVQSAACGRSIKQLLRPS</sequence>
<feature type="domain" description="JmjC" evidence="1">
    <location>
        <begin position="58"/>
        <end position="247"/>
    </location>
</feature>
<protein>
    <recommendedName>
        <fullName evidence="1">JmjC domain-containing protein</fullName>
    </recommendedName>
</protein>
<name>K6YQX1_9ALTE</name>
<dbReference type="InterPro" id="IPR041667">
    <property type="entry name" value="Cupin_8"/>
</dbReference>
<evidence type="ECO:0000313" key="3">
    <source>
        <dbReference type="Proteomes" id="UP000006334"/>
    </source>
</evidence>
<dbReference type="RefSeq" id="WP_008843532.1">
    <property type="nucleotide sequence ID" value="NZ_BAEN01000022.1"/>
</dbReference>
<evidence type="ECO:0000313" key="2">
    <source>
        <dbReference type="EMBL" id="GAC13715.1"/>
    </source>
</evidence>
<keyword evidence="3" id="KW-1185">Reference proteome</keyword>
<proteinExistence type="predicted"/>
<comment type="caution">
    <text evidence="2">The sequence shown here is derived from an EMBL/GenBank/DDBJ whole genome shotgun (WGS) entry which is preliminary data.</text>
</comment>
<dbReference type="eggNOG" id="COG2850">
    <property type="taxonomic scope" value="Bacteria"/>
</dbReference>
<dbReference type="STRING" id="1127673.GLIP_1073"/>
<organism evidence="2 3">
    <name type="scientific">Aliiglaciecola lipolytica E3</name>
    <dbReference type="NCBI Taxonomy" id="1127673"/>
    <lineage>
        <taxon>Bacteria</taxon>
        <taxon>Pseudomonadati</taxon>
        <taxon>Pseudomonadota</taxon>
        <taxon>Gammaproteobacteria</taxon>
        <taxon>Alteromonadales</taxon>
        <taxon>Alteromonadaceae</taxon>
        <taxon>Aliiglaciecola</taxon>
    </lineage>
</organism>
<dbReference type="Proteomes" id="UP000006334">
    <property type="component" value="Unassembled WGS sequence"/>
</dbReference>
<dbReference type="Gene3D" id="2.60.120.650">
    <property type="entry name" value="Cupin"/>
    <property type="match status" value="1"/>
</dbReference>
<dbReference type="OrthoDB" id="9798585at2"/>
<dbReference type="EMBL" id="BAEN01000022">
    <property type="protein sequence ID" value="GAC13715.1"/>
    <property type="molecule type" value="Genomic_DNA"/>
</dbReference>
<dbReference type="PANTHER" id="PTHR12461">
    <property type="entry name" value="HYPOXIA-INDUCIBLE FACTOR 1 ALPHA INHIBITOR-RELATED"/>
    <property type="match status" value="1"/>
</dbReference>
<dbReference type="Pfam" id="PF13621">
    <property type="entry name" value="Cupin_8"/>
    <property type="match status" value="1"/>
</dbReference>
<gene>
    <name evidence="2" type="ORF">GLIP_1073</name>
</gene>
<dbReference type="SUPFAM" id="SSF51197">
    <property type="entry name" value="Clavaminate synthase-like"/>
    <property type="match status" value="1"/>
</dbReference>
<reference evidence="2 3" key="1">
    <citation type="journal article" date="2017" name="Antonie Van Leeuwenhoek">
        <title>Rhizobium rhizosphaerae sp. nov., a novel species isolated from rice rhizosphere.</title>
        <authorList>
            <person name="Zhao J.J."/>
            <person name="Zhang J."/>
            <person name="Zhang R.J."/>
            <person name="Zhang C.W."/>
            <person name="Yin H.Q."/>
            <person name="Zhang X.X."/>
        </authorList>
    </citation>
    <scope>NUCLEOTIDE SEQUENCE [LARGE SCALE GENOMIC DNA]</scope>
    <source>
        <strain evidence="2 3">E3</strain>
    </source>
</reference>
<dbReference type="InterPro" id="IPR003347">
    <property type="entry name" value="JmjC_dom"/>
</dbReference>
<dbReference type="SMART" id="SM00558">
    <property type="entry name" value="JmjC"/>
    <property type="match status" value="1"/>
</dbReference>
<dbReference type="PROSITE" id="PS51184">
    <property type="entry name" value="JMJC"/>
    <property type="match status" value="1"/>
</dbReference>